<dbReference type="RefSeq" id="WP_242709512.1">
    <property type="nucleotide sequence ID" value="NZ_JALDAX010000004.1"/>
</dbReference>
<dbReference type="InterPro" id="IPR001789">
    <property type="entry name" value="Sig_transdc_resp-reg_receiver"/>
</dbReference>
<reference evidence="4" key="1">
    <citation type="submission" date="2022-03" db="EMBL/GenBank/DDBJ databases">
        <title>Streptomyces 7R015 and 7R016 isolated from Barleria lupulina in Thailand.</title>
        <authorList>
            <person name="Kanchanasin P."/>
            <person name="Phongsopitanun W."/>
            <person name="Tanasupawat S."/>
        </authorList>
    </citation>
    <scope>NUCLEOTIDE SEQUENCE</scope>
    <source>
        <strain evidence="4">7R016</strain>
    </source>
</reference>
<name>A0ABS9XGN6_9ACTN</name>
<feature type="modified residue" description="4-aspartylphosphate" evidence="1">
    <location>
        <position position="137"/>
    </location>
</feature>
<dbReference type="Pfam" id="PF00072">
    <property type="entry name" value="Response_reg"/>
    <property type="match status" value="1"/>
</dbReference>
<keyword evidence="2" id="KW-1133">Transmembrane helix</keyword>
<keyword evidence="1" id="KW-0597">Phosphoprotein</keyword>
<keyword evidence="5" id="KW-1185">Reference proteome</keyword>
<evidence type="ECO:0000256" key="1">
    <source>
        <dbReference type="PROSITE-ProRule" id="PRU00169"/>
    </source>
</evidence>
<accession>A0ABS9XGN6</accession>
<protein>
    <recommendedName>
        <fullName evidence="3">Response regulatory domain-containing protein</fullName>
    </recommendedName>
</protein>
<feature type="transmembrane region" description="Helical" evidence="2">
    <location>
        <begin position="6"/>
        <end position="28"/>
    </location>
</feature>
<evidence type="ECO:0000256" key="2">
    <source>
        <dbReference type="SAM" id="Phobius"/>
    </source>
</evidence>
<dbReference type="PROSITE" id="PS50110">
    <property type="entry name" value="RESPONSE_REGULATORY"/>
    <property type="match status" value="1"/>
</dbReference>
<dbReference type="EMBL" id="JALDAX010000004">
    <property type="protein sequence ID" value="MCI3240516.1"/>
    <property type="molecule type" value="Genomic_DNA"/>
</dbReference>
<evidence type="ECO:0000313" key="4">
    <source>
        <dbReference type="EMBL" id="MCI3240516.1"/>
    </source>
</evidence>
<dbReference type="SUPFAM" id="SSF52172">
    <property type="entry name" value="CheY-like"/>
    <property type="match status" value="1"/>
</dbReference>
<evidence type="ECO:0000259" key="3">
    <source>
        <dbReference type="PROSITE" id="PS50110"/>
    </source>
</evidence>
<proteinExistence type="predicted"/>
<keyword evidence="2" id="KW-0812">Transmembrane</keyword>
<keyword evidence="2" id="KW-0472">Membrane</keyword>
<gene>
    <name evidence="4" type="ORF">MQN93_12355</name>
</gene>
<comment type="caution">
    <text evidence="4">The sequence shown here is derived from an EMBL/GenBank/DDBJ whole genome shotgun (WGS) entry which is preliminary data.</text>
</comment>
<dbReference type="InterPro" id="IPR011006">
    <property type="entry name" value="CheY-like_superfamily"/>
</dbReference>
<sequence length="212" mass="23505">MDEATDLIRALTGLAWPVFAAWVVWRLLPEIRHVLEKRAFSLRVGNNELTVQQFSDEVVKTTAELQHQLASQTGRHETGQRPQEVLHRILWVDDKPSNNAYEAGQLQAMGVEVVQRTSTDEGLRALQRAPFDAVISDMGRAEPGGYDPEAGIRLIERIRETDRMTPVFVYGNAGAMDRRDQVADAGGTGITQSPTELFALLGQVGRFPRAVG</sequence>
<dbReference type="Gene3D" id="3.40.50.2300">
    <property type="match status" value="1"/>
</dbReference>
<dbReference type="Proteomes" id="UP001165270">
    <property type="component" value="Unassembled WGS sequence"/>
</dbReference>
<evidence type="ECO:0000313" key="5">
    <source>
        <dbReference type="Proteomes" id="UP001165270"/>
    </source>
</evidence>
<organism evidence="4 5">
    <name type="scientific">Streptomyces spinosisporus</name>
    <dbReference type="NCBI Taxonomy" id="2927582"/>
    <lineage>
        <taxon>Bacteria</taxon>
        <taxon>Bacillati</taxon>
        <taxon>Actinomycetota</taxon>
        <taxon>Actinomycetes</taxon>
        <taxon>Kitasatosporales</taxon>
        <taxon>Streptomycetaceae</taxon>
        <taxon>Streptomyces</taxon>
    </lineage>
</organism>
<feature type="domain" description="Response regulatory" evidence="3">
    <location>
        <begin position="88"/>
        <end position="208"/>
    </location>
</feature>